<reference evidence="1 2" key="1">
    <citation type="journal article" date="2024" name="Ann. Entomol. Soc. Am.">
        <title>Genomic analyses of the southern and eastern yellowjacket wasps (Hymenoptera: Vespidae) reveal evolutionary signatures of social life.</title>
        <authorList>
            <person name="Catto M.A."/>
            <person name="Caine P.B."/>
            <person name="Orr S.E."/>
            <person name="Hunt B.G."/>
            <person name="Goodisman M.A.D."/>
        </authorList>
    </citation>
    <scope>NUCLEOTIDE SEQUENCE [LARGE SCALE GENOMIC DNA]</scope>
    <source>
        <strain evidence="1">233</strain>
        <tissue evidence="1">Head and thorax</tissue>
    </source>
</reference>
<evidence type="ECO:0000313" key="2">
    <source>
        <dbReference type="Proteomes" id="UP001607302"/>
    </source>
</evidence>
<evidence type="ECO:0000313" key="1">
    <source>
        <dbReference type="EMBL" id="KAL2719020.1"/>
    </source>
</evidence>
<keyword evidence="2" id="KW-1185">Reference proteome</keyword>
<comment type="caution">
    <text evidence="1">The sequence shown here is derived from an EMBL/GenBank/DDBJ whole genome shotgun (WGS) entry which is preliminary data.</text>
</comment>
<dbReference type="Proteomes" id="UP001607302">
    <property type="component" value="Unassembled WGS sequence"/>
</dbReference>
<sequence length="61" mass="7180">MSTSSLFYKDKYPVSSQLKCNIAIKQKLTLVWLFFIDETHQQCDSINNIRVTKGVLIIRFR</sequence>
<protein>
    <submittedName>
        <fullName evidence="1">Uncharacterized protein</fullName>
    </submittedName>
</protein>
<dbReference type="EMBL" id="JAUDFV010000151">
    <property type="protein sequence ID" value="KAL2719020.1"/>
    <property type="molecule type" value="Genomic_DNA"/>
</dbReference>
<name>A0ABD2AGN7_VESSQ</name>
<gene>
    <name evidence="1" type="ORF">V1478_011439</name>
</gene>
<dbReference type="AlphaFoldDB" id="A0ABD2AGN7"/>
<accession>A0ABD2AGN7</accession>
<proteinExistence type="predicted"/>
<organism evidence="1 2">
    <name type="scientific">Vespula squamosa</name>
    <name type="common">Southern yellow jacket</name>
    <name type="synonym">Wasp</name>
    <dbReference type="NCBI Taxonomy" id="30214"/>
    <lineage>
        <taxon>Eukaryota</taxon>
        <taxon>Metazoa</taxon>
        <taxon>Ecdysozoa</taxon>
        <taxon>Arthropoda</taxon>
        <taxon>Hexapoda</taxon>
        <taxon>Insecta</taxon>
        <taxon>Pterygota</taxon>
        <taxon>Neoptera</taxon>
        <taxon>Endopterygota</taxon>
        <taxon>Hymenoptera</taxon>
        <taxon>Apocrita</taxon>
        <taxon>Aculeata</taxon>
        <taxon>Vespoidea</taxon>
        <taxon>Vespidae</taxon>
        <taxon>Vespinae</taxon>
        <taxon>Vespula</taxon>
    </lineage>
</organism>